<evidence type="ECO:0000256" key="6">
    <source>
        <dbReference type="ARBA" id="ARBA00013278"/>
    </source>
</evidence>
<dbReference type="RefSeq" id="WP_317522358.1">
    <property type="nucleotide sequence ID" value="NZ_JAWJZI010000004.1"/>
</dbReference>
<dbReference type="SUPFAM" id="SSF56931">
    <property type="entry name" value="Outer membrane phospholipase A (OMPLA)"/>
    <property type="match status" value="1"/>
</dbReference>
<evidence type="ECO:0000256" key="7">
    <source>
        <dbReference type="ARBA" id="ARBA00021726"/>
    </source>
</evidence>
<comment type="subcellular location">
    <subcellularLocation>
        <location evidence="18">Cell outer membrane</location>
        <topology evidence="18">Multi-pass membrane protein</topology>
    </subcellularLocation>
    <text evidence="18">One of the very few enzymes located there.</text>
</comment>
<keyword evidence="17 18" id="KW-0998">Cell outer membrane</keyword>
<evidence type="ECO:0000256" key="12">
    <source>
        <dbReference type="ARBA" id="ARBA00022801"/>
    </source>
</evidence>
<keyword evidence="14 18" id="KW-0442">Lipid degradation</keyword>
<sequence length="332" mass="37927">MFKRSRFAVVTLLIGNNVGISHAHNDSINECLLKRLQSAGNDVTVGELNRMCKEELELASQKPSELRAQAPSDDRNSVVEIRREADLTIRESNFVISTYKPNYLIVSYDSSPNNASFNAPEGTFDEEEIKFQVSFQIPIATELFDGDTDLMFAYTSTAWWQLFNEDIDNPFRETNYEPEIFFNHIANADVFGLKLTDWSFGINHQSNGQSGELSRGWDRLVGTVAFEITDDFVIGLKAWHILRTQDRNTDIERYMGYGEIGLGWAPNRNTFTALYRPATEGHATQLTWSYPVSEYLRVYAQYWNGYGESLLNQRVRTERIGLGIALNDVLER</sequence>
<dbReference type="EC" id="3.1.1.4" evidence="6 18"/>
<comment type="catalytic activity">
    <reaction evidence="2 18">
        <text>a 1,2-diacyl-sn-glycero-3-phosphocholine + H2O = a 1-acyl-sn-glycero-3-phosphocholine + a fatty acid + H(+)</text>
        <dbReference type="Rhea" id="RHEA:15801"/>
        <dbReference type="ChEBI" id="CHEBI:15377"/>
        <dbReference type="ChEBI" id="CHEBI:15378"/>
        <dbReference type="ChEBI" id="CHEBI:28868"/>
        <dbReference type="ChEBI" id="CHEBI:57643"/>
        <dbReference type="ChEBI" id="CHEBI:58168"/>
        <dbReference type="EC" id="3.1.1.4"/>
    </reaction>
</comment>
<comment type="catalytic activity">
    <reaction evidence="1 18">
        <text>a 1,2-diacyl-sn-glycero-3-phosphocholine + H2O = a 2-acyl-sn-glycero-3-phosphocholine + a fatty acid + H(+)</text>
        <dbReference type="Rhea" id="RHEA:18689"/>
        <dbReference type="ChEBI" id="CHEBI:15377"/>
        <dbReference type="ChEBI" id="CHEBI:15378"/>
        <dbReference type="ChEBI" id="CHEBI:28868"/>
        <dbReference type="ChEBI" id="CHEBI:57643"/>
        <dbReference type="ChEBI" id="CHEBI:57875"/>
        <dbReference type="EC" id="3.1.1.32"/>
    </reaction>
</comment>
<evidence type="ECO:0000256" key="18">
    <source>
        <dbReference type="RuleBase" id="RU366027"/>
    </source>
</evidence>
<dbReference type="EMBL" id="JAWJZI010000004">
    <property type="protein sequence ID" value="MDV5169606.1"/>
    <property type="molecule type" value="Genomic_DNA"/>
</dbReference>
<comment type="function">
    <text evidence="18">Hydrolysis of phosphatidylcholine with phospholipase A2 (EC 3.1.1.4) and phospholipase A1 (EC 3.1.1.32) activities.</text>
</comment>
<evidence type="ECO:0000256" key="5">
    <source>
        <dbReference type="ARBA" id="ARBA00013179"/>
    </source>
</evidence>
<evidence type="ECO:0000256" key="2">
    <source>
        <dbReference type="ARBA" id="ARBA00001604"/>
    </source>
</evidence>
<accession>A0ABU3ZHM6</accession>
<comment type="cofactor">
    <cofactor evidence="18">
        <name>Ca(2+)</name>
        <dbReference type="ChEBI" id="CHEBI:29108"/>
    </cofactor>
    <text evidence="18">Binds 1 Ca(2+) ion per monomer. In the dimeric form the Ca(2+) is bound by different amino acids with binding of each Ca(2+) shared with ligands coming from each monomer. The Ca(2+) ion may have a role in catalysis.</text>
</comment>
<dbReference type="PRINTS" id="PR01486">
    <property type="entry name" value="PHPHLIPASEA1"/>
</dbReference>
<evidence type="ECO:0000256" key="4">
    <source>
        <dbReference type="ARBA" id="ARBA00011702"/>
    </source>
</evidence>
<comment type="similarity">
    <text evidence="3 18">Belongs to the phospholipase A1 family.</text>
</comment>
<evidence type="ECO:0000256" key="16">
    <source>
        <dbReference type="ARBA" id="ARBA00023136"/>
    </source>
</evidence>
<evidence type="ECO:0000256" key="9">
    <source>
        <dbReference type="ARBA" id="ARBA00022692"/>
    </source>
</evidence>
<dbReference type="InterPro" id="IPR003187">
    <property type="entry name" value="PLipase_A1"/>
</dbReference>
<dbReference type="Pfam" id="PF02253">
    <property type="entry name" value="PLA1"/>
    <property type="match status" value="1"/>
</dbReference>
<keyword evidence="11" id="KW-0732">Signal</keyword>
<keyword evidence="20" id="KW-1185">Reference proteome</keyword>
<keyword evidence="10 18" id="KW-0479">Metal-binding</keyword>
<protein>
    <recommendedName>
        <fullName evidence="7 18">Phospholipase A1</fullName>
        <ecNumber evidence="5 18">3.1.1.32</ecNumber>
        <ecNumber evidence="6 18">3.1.1.4</ecNumber>
    </recommendedName>
    <alternativeName>
        <fullName evidence="18">Phosphatidylcholine 1-acylhydrolase</fullName>
    </alternativeName>
</protein>
<evidence type="ECO:0000313" key="20">
    <source>
        <dbReference type="Proteomes" id="UP001186452"/>
    </source>
</evidence>
<proteinExistence type="inferred from homology"/>
<keyword evidence="9" id="KW-0812">Transmembrane</keyword>
<evidence type="ECO:0000256" key="13">
    <source>
        <dbReference type="ARBA" id="ARBA00022837"/>
    </source>
</evidence>
<keyword evidence="12 18" id="KW-0378">Hydrolase</keyword>
<evidence type="ECO:0000313" key="19">
    <source>
        <dbReference type="EMBL" id="MDV5169606.1"/>
    </source>
</evidence>
<evidence type="ECO:0000256" key="8">
    <source>
        <dbReference type="ARBA" id="ARBA00022452"/>
    </source>
</evidence>
<evidence type="ECO:0000256" key="11">
    <source>
        <dbReference type="ARBA" id="ARBA00022729"/>
    </source>
</evidence>
<keyword evidence="13 18" id="KW-0106">Calcium</keyword>
<dbReference type="EC" id="3.1.1.32" evidence="5 18"/>
<organism evidence="19 20">
    <name type="scientific">Photobacterium rosenbergii</name>
    <dbReference type="NCBI Taxonomy" id="294936"/>
    <lineage>
        <taxon>Bacteria</taxon>
        <taxon>Pseudomonadati</taxon>
        <taxon>Pseudomonadota</taxon>
        <taxon>Gammaproteobacteria</taxon>
        <taxon>Vibrionales</taxon>
        <taxon>Vibrionaceae</taxon>
        <taxon>Photobacterium</taxon>
    </lineage>
</organism>
<dbReference type="Gene3D" id="2.40.230.10">
    <property type="entry name" value="Phospholipase A1"/>
    <property type="match status" value="1"/>
</dbReference>
<dbReference type="PANTHER" id="PTHR40457:SF1">
    <property type="entry name" value="PHOSPHOLIPASE A1"/>
    <property type="match status" value="1"/>
</dbReference>
<keyword evidence="15 18" id="KW-0443">Lipid metabolism</keyword>
<evidence type="ECO:0000256" key="17">
    <source>
        <dbReference type="ARBA" id="ARBA00023237"/>
    </source>
</evidence>
<comment type="subunit">
    <text evidence="4 18">Homodimer; dimerization is reversible, and the dimeric form is the active one.</text>
</comment>
<evidence type="ECO:0000256" key="15">
    <source>
        <dbReference type="ARBA" id="ARBA00023098"/>
    </source>
</evidence>
<evidence type="ECO:0000256" key="10">
    <source>
        <dbReference type="ARBA" id="ARBA00022723"/>
    </source>
</evidence>
<evidence type="ECO:0000256" key="1">
    <source>
        <dbReference type="ARBA" id="ARBA00000111"/>
    </source>
</evidence>
<comment type="caution">
    <text evidence="19">The sequence shown here is derived from an EMBL/GenBank/DDBJ whole genome shotgun (WGS) entry which is preliminary data.</text>
</comment>
<reference evidence="19 20" key="1">
    <citation type="submission" date="2023-10" db="EMBL/GenBank/DDBJ databases">
        <title>Marine bacteria isolated from horseshoe crab.</title>
        <authorList>
            <person name="Cheng T.H."/>
        </authorList>
    </citation>
    <scope>NUCLEOTIDE SEQUENCE [LARGE SCALE GENOMIC DNA]</scope>
    <source>
        <strain evidence="19 20">HSC6</strain>
    </source>
</reference>
<keyword evidence="16" id="KW-0472">Membrane</keyword>
<dbReference type="InterPro" id="IPR036541">
    <property type="entry name" value="PLipase_A1_sf"/>
</dbReference>
<gene>
    <name evidence="19" type="ORF">R2X38_11425</name>
</gene>
<keyword evidence="8" id="KW-1134">Transmembrane beta strand</keyword>
<name>A0ABU3ZHM6_9GAMM</name>
<evidence type="ECO:0000256" key="3">
    <source>
        <dbReference type="ARBA" id="ARBA00010525"/>
    </source>
</evidence>
<evidence type="ECO:0000256" key="14">
    <source>
        <dbReference type="ARBA" id="ARBA00022963"/>
    </source>
</evidence>
<dbReference type="Proteomes" id="UP001186452">
    <property type="component" value="Unassembled WGS sequence"/>
</dbReference>
<dbReference type="PANTHER" id="PTHR40457">
    <property type="entry name" value="PHOSPHOLIPASE A1"/>
    <property type="match status" value="1"/>
</dbReference>